<evidence type="ECO:0000259" key="7">
    <source>
        <dbReference type="PROSITE" id="PS51462"/>
    </source>
</evidence>
<evidence type="ECO:0000256" key="5">
    <source>
        <dbReference type="ARBA" id="ARBA00022842"/>
    </source>
</evidence>
<dbReference type="InterPro" id="IPR050241">
    <property type="entry name" value="NAD-cap_RNA_hydrolase_NudC"/>
</dbReference>
<dbReference type="InterPro" id="IPR015375">
    <property type="entry name" value="NADH_PPase-like_N"/>
</dbReference>
<dbReference type="PROSITE" id="PS51462">
    <property type="entry name" value="NUDIX"/>
    <property type="match status" value="1"/>
</dbReference>
<evidence type="ECO:0000256" key="6">
    <source>
        <dbReference type="ARBA" id="ARBA00023027"/>
    </source>
</evidence>
<dbReference type="EC" id="3.6.1.22" evidence="2"/>
<evidence type="ECO:0000256" key="4">
    <source>
        <dbReference type="ARBA" id="ARBA00022801"/>
    </source>
</evidence>
<comment type="caution">
    <text evidence="8">The sequence shown here is derived from an EMBL/GenBank/DDBJ whole genome shotgun (WGS) entry which is preliminary data.</text>
</comment>
<accession>A0ABV5ZXT2</accession>
<dbReference type="InterPro" id="IPR000086">
    <property type="entry name" value="NUDIX_hydrolase_dom"/>
</dbReference>
<keyword evidence="4 8" id="KW-0378">Hydrolase</keyword>
<dbReference type="Gene3D" id="3.90.79.10">
    <property type="entry name" value="Nucleoside Triphosphate Pyrophosphohydrolase"/>
    <property type="match status" value="1"/>
</dbReference>
<proteinExistence type="predicted"/>
<dbReference type="EMBL" id="JBHLZU010000009">
    <property type="protein sequence ID" value="MFB9904484.1"/>
    <property type="molecule type" value="Genomic_DNA"/>
</dbReference>
<keyword evidence="9" id="KW-1185">Reference proteome</keyword>
<dbReference type="SUPFAM" id="SSF55811">
    <property type="entry name" value="Nudix"/>
    <property type="match status" value="1"/>
</dbReference>
<gene>
    <name evidence="8" type="primary">nudC</name>
    <name evidence="8" type="ORF">ACFFQA_11135</name>
</gene>
<evidence type="ECO:0000313" key="9">
    <source>
        <dbReference type="Proteomes" id="UP001589693"/>
    </source>
</evidence>
<sequence length="279" mass="30552">MTLTYCGLELDRAADRRGDREWVDSVRASARVIPLWRDKCLLGATRQTRADVEVFLGLDGDTAVFAADLSTMDEGDAMRSVGATEVAEVRRLFGSVSAQEAATLAYARGILHWHRNQRFCGACGGGTDSREGGHLRVCRDCSKLLFPRIEPAVIVLVESPTAQRALLGRPPRGGFCTLAGFVEIGESLEDAVRREVFEEAGVVVDDVRYQASQAWPFPAGLMVGFRARAVSEEFTVDGAELAEAKWFTPDELRADYSSTVDSIEGFLVRSWLATARTGR</sequence>
<reference evidence="8 9" key="1">
    <citation type="submission" date="2024-09" db="EMBL/GenBank/DDBJ databases">
        <authorList>
            <person name="Sun Q."/>
            <person name="Mori K."/>
        </authorList>
    </citation>
    <scope>NUCLEOTIDE SEQUENCE [LARGE SCALE GENOMIC DNA]</scope>
    <source>
        <strain evidence="8 9">TBRC 7907</strain>
    </source>
</reference>
<dbReference type="PROSITE" id="PS00893">
    <property type="entry name" value="NUDIX_BOX"/>
    <property type="match status" value="1"/>
</dbReference>
<dbReference type="InterPro" id="IPR020084">
    <property type="entry name" value="NUDIX_hydrolase_CS"/>
</dbReference>
<keyword evidence="6" id="KW-0520">NAD</keyword>
<dbReference type="CDD" id="cd03429">
    <property type="entry name" value="NUDIX_NADH_pyrophosphatase_Nudt13"/>
    <property type="match status" value="1"/>
</dbReference>
<dbReference type="Pfam" id="PF09296">
    <property type="entry name" value="NUDIX-like"/>
    <property type="match status" value="1"/>
</dbReference>
<dbReference type="InterPro" id="IPR015797">
    <property type="entry name" value="NUDIX_hydrolase-like_dom_sf"/>
</dbReference>
<dbReference type="InterPro" id="IPR049734">
    <property type="entry name" value="NudC-like_C"/>
</dbReference>
<dbReference type="InterPro" id="IPR015376">
    <property type="entry name" value="Znr_NADH_PPase"/>
</dbReference>
<dbReference type="RefSeq" id="WP_377851682.1">
    <property type="nucleotide sequence ID" value="NZ_JBHLZU010000009.1"/>
</dbReference>
<dbReference type="PANTHER" id="PTHR42904">
    <property type="entry name" value="NUDIX HYDROLASE, NUDC SUBFAMILY"/>
    <property type="match status" value="1"/>
</dbReference>
<keyword evidence="5" id="KW-0460">Magnesium</keyword>
<dbReference type="Proteomes" id="UP001589693">
    <property type="component" value="Unassembled WGS sequence"/>
</dbReference>
<evidence type="ECO:0000256" key="2">
    <source>
        <dbReference type="ARBA" id="ARBA00012381"/>
    </source>
</evidence>
<evidence type="ECO:0000313" key="8">
    <source>
        <dbReference type="EMBL" id="MFB9904484.1"/>
    </source>
</evidence>
<protein>
    <recommendedName>
        <fullName evidence="2">NAD(+) diphosphatase</fullName>
        <ecNumber evidence="2">3.6.1.22</ecNumber>
    </recommendedName>
</protein>
<dbReference type="Pfam" id="PF00293">
    <property type="entry name" value="NUDIX"/>
    <property type="match status" value="1"/>
</dbReference>
<comment type="cofactor">
    <cofactor evidence="1">
        <name>Mg(2+)</name>
        <dbReference type="ChEBI" id="CHEBI:18420"/>
    </cofactor>
</comment>
<dbReference type="Pfam" id="PF09297">
    <property type="entry name" value="Zn_ribbon_NUD"/>
    <property type="match status" value="1"/>
</dbReference>
<dbReference type="PANTHER" id="PTHR42904:SF8">
    <property type="entry name" value="NAD(+) DIPHOSPHATASE"/>
    <property type="match status" value="1"/>
</dbReference>
<keyword evidence="3" id="KW-0479">Metal-binding</keyword>
<organism evidence="8 9">
    <name type="scientific">Allokutzneria oryzae</name>
    <dbReference type="NCBI Taxonomy" id="1378989"/>
    <lineage>
        <taxon>Bacteria</taxon>
        <taxon>Bacillati</taxon>
        <taxon>Actinomycetota</taxon>
        <taxon>Actinomycetes</taxon>
        <taxon>Pseudonocardiales</taxon>
        <taxon>Pseudonocardiaceae</taxon>
        <taxon>Allokutzneria</taxon>
    </lineage>
</organism>
<dbReference type="GO" id="GO:0016787">
    <property type="term" value="F:hydrolase activity"/>
    <property type="evidence" value="ECO:0007669"/>
    <property type="project" value="UniProtKB-KW"/>
</dbReference>
<dbReference type="Gene3D" id="3.90.79.20">
    <property type="match status" value="1"/>
</dbReference>
<feature type="domain" description="Nudix hydrolase" evidence="7">
    <location>
        <begin position="147"/>
        <end position="273"/>
    </location>
</feature>
<name>A0ABV5ZXT2_9PSEU</name>
<evidence type="ECO:0000256" key="1">
    <source>
        <dbReference type="ARBA" id="ARBA00001946"/>
    </source>
</evidence>
<dbReference type="NCBIfam" id="NF001299">
    <property type="entry name" value="PRK00241.1"/>
    <property type="match status" value="1"/>
</dbReference>
<evidence type="ECO:0000256" key="3">
    <source>
        <dbReference type="ARBA" id="ARBA00022723"/>
    </source>
</evidence>